<keyword evidence="2" id="KW-0472">Membrane</keyword>
<reference evidence="3 4" key="1">
    <citation type="journal article" date="2020" name="Extremophiles">
        <title>Genomic analysis of Caldalkalibacillus thermarum TA2.A1 reveals aerobic alkaliphilic metabolism and evolutionary hallmarks linking alkaliphilic bacteria and plant life.</title>
        <authorList>
            <person name="de Jong S.I."/>
            <person name="van den Broek M.A."/>
            <person name="Merkel A.Y."/>
            <person name="de la Torre Cortes P."/>
            <person name="Kalamorz F."/>
            <person name="Cook G.M."/>
            <person name="van Loosdrecht M.C.M."/>
            <person name="McMillan D.G.G."/>
        </authorList>
    </citation>
    <scope>NUCLEOTIDE SEQUENCE [LARGE SCALE GENOMIC DNA]</scope>
    <source>
        <strain evidence="3 4">TA2.A1</strain>
    </source>
</reference>
<evidence type="ECO:0000256" key="1">
    <source>
        <dbReference type="SAM" id="MobiDB-lite"/>
    </source>
</evidence>
<keyword evidence="2" id="KW-1133">Transmembrane helix</keyword>
<evidence type="ECO:0000313" key="4">
    <source>
        <dbReference type="Proteomes" id="UP000825179"/>
    </source>
</evidence>
<organism evidence="3 4">
    <name type="scientific">Caldalkalibacillus thermarum (strain TA2.A1)</name>
    <dbReference type="NCBI Taxonomy" id="986075"/>
    <lineage>
        <taxon>Bacteria</taxon>
        <taxon>Bacillati</taxon>
        <taxon>Bacillota</taxon>
        <taxon>Bacilli</taxon>
        <taxon>Bacillales</taxon>
        <taxon>Bacillaceae</taxon>
        <taxon>Caldalkalibacillus</taxon>
    </lineage>
</organism>
<gene>
    <name evidence="3" type="ORF">HUR95_09650</name>
</gene>
<dbReference type="Proteomes" id="UP000825179">
    <property type="component" value="Chromosome"/>
</dbReference>
<feature type="compositionally biased region" description="Basic residues" evidence="1">
    <location>
        <begin position="194"/>
        <end position="208"/>
    </location>
</feature>
<sequence length="214" mass="22988">MKFSWKHALSWSTAIAVITLVLAAIFSIVSSFILSGAPLAIGMLVVIIIVMIGIVFDTIGIAATAANEVPFRSMASRKITGAKEAIYICRNADRFSSFCNDVIGDISGIVSGTASAVVILQLAFELGYAEGSALHMLVGVVFTSLVAALTVGGKALGKSFAIYFSIQIILTVGKVFYFINKKFHISILDGKNKKKNRRRSNGHLRGSRRNGNER</sequence>
<evidence type="ECO:0008006" key="5">
    <source>
        <dbReference type="Google" id="ProtNLM"/>
    </source>
</evidence>
<feature type="transmembrane region" description="Helical" evidence="2">
    <location>
        <begin position="40"/>
        <end position="66"/>
    </location>
</feature>
<feature type="transmembrane region" description="Helical" evidence="2">
    <location>
        <begin position="160"/>
        <end position="179"/>
    </location>
</feature>
<name>A0A8X8L906_CALTT</name>
<feature type="region of interest" description="Disordered" evidence="1">
    <location>
        <begin position="194"/>
        <end position="214"/>
    </location>
</feature>
<protein>
    <recommendedName>
        <fullName evidence="5">CNNM transmembrane domain-containing protein</fullName>
    </recommendedName>
</protein>
<keyword evidence="4" id="KW-1185">Reference proteome</keyword>
<proteinExistence type="predicted"/>
<dbReference type="KEGG" id="cthu:HUR95_09650"/>
<feature type="transmembrane region" description="Helical" evidence="2">
    <location>
        <begin position="12"/>
        <end position="34"/>
    </location>
</feature>
<feature type="transmembrane region" description="Helical" evidence="2">
    <location>
        <begin position="102"/>
        <end position="124"/>
    </location>
</feature>
<dbReference type="EMBL" id="CP082237">
    <property type="protein sequence ID" value="QZT32658.1"/>
    <property type="molecule type" value="Genomic_DNA"/>
</dbReference>
<feature type="transmembrane region" description="Helical" evidence="2">
    <location>
        <begin position="136"/>
        <end position="153"/>
    </location>
</feature>
<accession>A0A8X8L906</accession>
<evidence type="ECO:0000256" key="2">
    <source>
        <dbReference type="SAM" id="Phobius"/>
    </source>
</evidence>
<dbReference type="RefSeq" id="WP_222822521.1">
    <property type="nucleotide sequence ID" value="NZ_CP082237.1"/>
</dbReference>
<dbReference type="AlphaFoldDB" id="A0A8X8L906"/>
<keyword evidence="2" id="KW-0812">Transmembrane</keyword>
<evidence type="ECO:0000313" key="3">
    <source>
        <dbReference type="EMBL" id="QZT32658.1"/>
    </source>
</evidence>